<proteinExistence type="predicted"/>
<protein>
    <recommendedName>
        <fullName evidence="5">Transmembrane protein</fullName>
    </recommendedName>
</protein>
<feature type="compositionally biased region" description="Polar residues" evidence="1">
    <location>
        <begin position="7"/>
        <end position="21"/>
    </location>
</feature>
<dbReference type="Proteomes" id="UP000762676">
    <property type="component" value="Unassembled WGS sequence"/>
</dbReference>
<keyword evidence="2" id="KW-1133">Transmembrane helix</keyword>
<keyword evidence="2" id="KW-0812">Transmembrane</keyword>
<reference evidence="3 4" key="1">
    <citation type="journal article" date="2021" name="Elife">
        <title>Chloroplast acquisition without the gene transfer in kleptoplastic sea slugs, Plakobranchus ocellatus.</title>
        <authorList>
            <person name="Maeda T."/>
            <person name="Takahashi S."/>
            <person name="Yoshida T."/>
            <person name="Shimamura S."/>
            <person name="Takaki Y."/>
            <person name="Nagai Y."/>
            <person name="Toyoda A."/>
            <person name="Suzuki Y."/>
            <person name="Arimoto A."/>
            <person name="Ishii H."/>
            <person name="Satoh N."/>
            <person name="Nishiyama T."/>
            <person name="Hasebe M."/>
            <person name="Maruyama T."/>
            <person name="Minagawa J."/>
            <person name="Obokata J."/>
            <person name="Shigenobu S."/>
        </authorList>
    </citation>
    <scope>NUCLEOTIDE SEQUENCE [LARGE SCALE GENOMIC DNA]</scope>
</reference>
<evidence type="ECO:0008006" key="5">
    <source>
        <dbReference type="Google" id="ProtNLM"/>
    </source>
</evidence>
<dbReference type="AlphaFoldDB" id="A0AAV4GMG3"/>
<evidence type="ECO:0000313" key="4">
    <source>
        <dbReference type="Proteomes" id="UP000762676"/>
    </source>
</evidence>
<gene>
    <name evidence="3" type="ORF">ElyMa_000728000</name>
</gene>
<keyword evidence="2" id="KW-0472">Membrane</keyword>
<dbReference type="EMBL" id="BMAT01001486">
    <property type="protein sequence ID" value="GFR86728.1"/>
    <property type="molecule type" value="Genomic_DNA"/>
</dbReference>
<evidence type="ECO:0000256" key="1">
    <source>
        <dbReference type="SAM" id="MobiDB-lite"/>
    </source>
</evidence>
<organism evidence="3 4">
    <name type="scientific">Elysia marginata</name>
    <dbReference type="NCBI Taxonomy" id="1093978"/>
    <lineage>
        <taxon>Eukaryota</taxon>
        <taxon>Metazoa</taxon>
        <taxon>Spiralia</taxon>
        <taxon>Lophotrochozoa</taxon>
        <taxon>Mollusca</taxon>
        <taxon>Gastropoda</taxon>
        <taxon>Heterobranchia</taxon>
        <taxon>Euthyneura</taxon>
        <taxon>Panpulmonata</taxon>
        <taxon>Sacoglossa</taxon>
        <taxon>Placobranchoidea</taxon>
        <taxon>Plakobranchidae</taxon>
        <taxon>Elysia</taxon>
    </lineage>
</organism>
<feature type="transmembrane region" description="Helical" evidence="2">
    <location>
        <begin position="43"/>
        <end position="63"/>
    </location>
</feature>
<keyword evidence="4" id="KW-1185">Reference proteome</keyword>
<accession>A0AAV4GMG3</accession>
<evidence type="ECO:0000313" key="3">
    <source>
        <dbReference type="EMBL" id="GFR86728.1"/>
    </source>
</evidence>
<evidence type="ECO:0000256" key="2">
    <source>
        <dbReference type="SAM" id="Phobius"/>
    </source>
</evidence>
<feature type="region of interest" description="Disordered" evidence="1">
    <location>
        <begin position="1"/>
        <end position="21"/>
    </location>
</feature>
<sequence>MEIKLFSASSHTKPGTDPTDSLITDNCDKNIAEKATIIVRVKGISSVLFVLTVYLMGGWMLRLRHEGKGDTRKKLIRILTATKQSRVIYSGEGLPK</sequence>
<name>A0AAV4GMG3_9GAST</name>
<comment type="caution">
    <text evidence="3">The sequence shown here is derived from an EMBL/GenBank/DDBJ whole genome shotgun (WGS) entry which is preliminary data.</text>
</comment>